<protein>
    <submittedName>
        <fullName evidence="3">Integral membrane protein</fullName>
    </submittedName>
</protein>
<dbReference type="InterPro" id="IPR000620">
    <property type="entry name" value="EamA_dom"/>
</dbReference>
<dbReference type="GeneID" id="93367980"/>
<dbReference type="KEGG" id="ptp:RCA23_c05020"/>
<dbReference type="PANTHER" id="PTHR22911:SF103">
    <property type="entry name" value="BLR2811 PROTEIN"/>
    <property type="match status" value="1"/>
</dbReference>
<dbReference type="RefSeq" id="WP_044048916.1">
    <property type="nucleotide sequence ID" value="NZ_CP003984.1"/>
</dbReference>
<evidence type="ECO:0000256" key="1">
    <source>
        <dbReference type="SAM" id="Phobius"/>
    </source>
</evidence>
<feature type="domain" description="EamA" evidence="2">
    <location>
        <begin position="8"/>
        <end position="141"/>
    </location>
</feature>
<dbReference type="GO" id="GO:0016020">
    <property type="term" value="C:membrane"/>
    <property type="evidence" value="ECO:0007669"/>
    <property type="project" value="InterPro"/>
</dbReference>
<proteinExistence type="predicted"/>
<evidence type="ECO:0000313" key="4">
    <source>
        <dbReference type="Proteomes" id="UP000028680"/>
    </source>
</evidence>
<organism evidence="3 4">
    <name type="scientific">Planktomarina temperata RCA23</name>
    <dbReference type="NCBI Taxonomy" id="666509"/>
    <lineage>
        <taxon>Bacteria</taxon>
        <taxon>Pseudomonadati</taxon>
        <taxon>Pseudomonadota</taxon>
        <taxon>Alphaproteobacteria</taxon>
        <taxon>Rhodobacterales</taxon>
        <taxon>Paracoccaceae</taxon>
        <taxon>Planktomarina</taxon>
    </lineage>
</organism>
<feature type="transmembrane region" description="Helical" evidence="1">
    <location>
        <begin position="45"/>
        <end position="65"/>
    </location>
</feature>
<keyword evidence="1" id="KW-0812">Transmembrane</keyword>
<keyword evidence="1" id="KW-1133">Transmembrane helix</keyword>
<feature type="transmembrane region" description="Helical" evidence="1">
    <location>
        <begin position="72"/>
        <end position="91"/>
    </location>
</feature>
<sequence length="317" mass="34324">MGQTKTPIGALWALLASLTFSVNDMLIKFLSDGYALHQIVFTRSLTGVLLLMIVIVPLTGGYGALRTQKLGLHLIRALFVVAANLFFYMALADLPLAIVVAIFFIAPFLITIFSVIFLGETVGKWRWLAVVVGLIGVLLIVRPGTEAFTLTTILPALAALCYAAFHILTRKIGQTETLISLTFYVPLVFLAVTTVIGLTLGQGGFAGGGHPSVEFLLRAWQWPSWADLSIMVFIGVGVTVGGAAISQAYRVAEAALVAPFEYTGLIYATAFGYLLFAEWPDSYEWAGMSLVLISGLVTVWRERVNARPRVAPPNSPR</sequence>
<feature type="transmembrane region" description="Helical" evidence="1">
    <location>
        <begin position="282"/>
        <end position="300"/>
    </location>
</feature>
<dbReference type="Proteomes" id="UP000028680">
    <property type="component" value="Chromosome"/>
</dbReference>
<feature type="transmembrane region" description="Helical" evidence="1">
    <location>
        <begin position="181"/>
        <end position="205"/>
    </location>
</feature>
<feature type="transmembrane region" description="Helical" evidence="1">
    <location>
        <begin position="97"/>
        <end position="118"/>
    </location>
</feature>
<dbReference type="SUPFAM" id="SSF103481">
    <property type="entry name" value="Multidrug resistance efflux transporter EmrE"/>
    <property type="match status" value="2"/>
</dbReference>
<dbReference type="AlphaFoldDB" id="A0AAN0VHF3"/>
<dbReference type="InterPro" id="IPR037185">
    <property type="entry name" value="EmrE-like"/>
</dbReference>
<evidence type="ECO:0000259" key="2">
    <source>
        <dbReference type="Pfam" id="PF00892"/>
    </source>
</evidence>
<gene>
    <name evidence="3" type="ORF">RCA23_c05020</name>
</gene>
<keyword evidence="1" id="KW-0472">Membrane</keyword>
<dbReference type="EMBL" id="CP003984">
    <property type="protein sequence ID" value="AII86062.1"/>
    <property type="molecule type" value="Genomic_DNA"/>
</dbReference>
<accession>A0AAN0VHF3</accession>
<keyword evidence="4" id="KW-1185">Reference proteome</keyword>
<evidence type="ECO:0000313" key="3">
    <source>
        <dbReference type="EMBL" id="AII86062.1"/>
    </source>
</evidence>
<feature type="transmembrane region" description="Helical" evidence="1">
    <location>
        <begin position="225"/>
        <end position="245"/>
    </location>
</feature>
<name>A0AAN0VHF3_9RHOB</name>
<feature type="transmembrane region" description="Helical" evidence="1">
    <location>
        <begin position="257"/>
        <end position="276"/>
    </location>
</feature>
<dbReference type="Gene3D" id="1.10.3730.20">
    <property type="match status" value="1"/>
</dbReference>
<reference evidence="3 4" key="1">
    <citation type="journal article" date="2014" name="ISME J.">
        <title>Adaptation of an abundant Roseobacter RCA organism to pelagic systems revealed by genomic and transcriptomic analyses.</title>
        <authorList>
            <person name="Voget S."/>
            <person name="Wemheuer B."/>
            <person name="Brinkhoff T."/>
            <person name="Vollmers J."/>
            <person name="Dietrich S."/>
            <person name="Giebel H.A."/>
            <person name="Beardsley C."/>
            <person name="Sardemann C."/>
            <person name="Bakenhus I."/>
            <person name="Billerbeck S."/>
            <person name="Daniel R."/>
            <person name="Simon M."/>
        </authorList>
    </citation>
    <scope>NUCLEOTIDE SEQUENCE [LARGE SCALE GENOMIC DNA]</scope>
    <source>
        <strain evidence="3 4">RCA23</strain>
    </source>
</reference>
<dbReference type="Pfam" id="PF00892">
    <property type="entry name" value="EamA"/>
    <property type="match status" value="1"/>
</dbReference>
<feature type="transmembrane region" description="Helical" evidence="1">
    <location>
        <begin position="125"/>
        <end position="141"/>
    </location>
</feature>
<feature type="transmembrane region" description="Helical" evidence="1">
    <location>
        <begin position="147"/>
        <end position="169"/>
    </location>
</feature>
<dbReference type="PANTHER" id="PTHR22911">
    <property type="entry name" value="ACYL-MALONYL CONDENSING ENZYME-RELATED"/>
    <property type="match status" value="1"/>
</dbReference>